<accession>G0IYE5</accession>
<evidence type="ECO:0000313" key="1">
    <source>
        <dbReference type="EMBL" id="AEL25680.1"/>
    </source>
</evidence>
<proteinExistence type="predicted"/>
<gene>
    <name evidence="1" type="ordered locus">Cycma_1932</name>
</gene>
<organism evidence="1 2">
    <name type="scientific">Cyclobacterium marinum (strain ATCC 25205 / DSM 745 / LMG 13164 / NCIMB 1802)</name>
    <name type="common">Flectobacillus marinus</name>
    <dbReference type="NCBI Taxonomy" id="880070"/>
    <lineage>
        <taxon>Bacteria</taxon>
        <taxon>Pseudomonadati</taxon>
        <taxon>Bacteroidota</taxon>
        <taxon>Cytophagia</taxon>
        <taxon>Cytophagales</taxon>
        <taxon>Cyclobacteriaceae</taxon>
        <taxon>Cyclobacterium</taxon>
    </lineage>
</organism>
<dbReference type="RefSeq" id="WP_014019975.1">
    <property type="nucleotide sequence ID" value="NC_015914.1"/>
</dbReference>
<dbReference type="STRING" id="880070.Cycma_1932"/>
<dbReference type="InterPro" id="IPR019546">
    <property type="entry name" value="TAT_signal_bac_arc"/>
</dbReference>
<protein>
    <recommendedName>
        <fullName evidence="3">Twin-arginine translocation signal domain-containing protein</fullName>
    </recommendedName>
</protein>
<dbReference type="InterPro" id="IPR006311">
    <property type="entry name" value="TAT_signal"/>
</dbReference>
<evidence type="ECO:0000313" key="2">
    <source>
        <dbReference type="Proteomes" id="UP000001635"/>
    </source>
</evidence>
<keyword evidence="2" id="KW-1185">Reference proteome</keyword>
<dbReference type="AlphaFoldDB" id="G0IYE5"/>
<dbReference type="KEGG" id="cmr:Cycma_1932"/>
<dbReference type="Proteomes" id="UP000001635">
    <property type="component" value="Chromosome"/>
</dbReference>
<name>G0IYE5_CYCMS</name>
<sequence length="49" mass="5196">MNYLDRRNFLKLSGLALGGLSAGLLSNPSMARGFKKNLSLGFVGIKVVA</sequence>
<dbReference type="HOGENOM" id="CLU_3134762_0_0_10"/>
<reference evidence="2" key="1">
    <citation type="submission" date="2011-07" db="EMBL/GenBank/DDBJ databases">
        <title>The complete genome of Cyclobacterium marinum DSM 745.</title>
        <authorList>
            <person name="Lucas S."/>
            <person name="Han J."/>
            <person name="Lapidus A."/>
            <person name="Bruce D."/>
            <person name="Goodwin L."/>
            <person name="Pitluck S."/>
            <person name="Peters L."/>
            <person name="Kyrpides N."/>
            <person name="Mavromatis K."/>
            <person name="Ivanova N."/>
            <person name="Ovchinnikova G."/>
            <person name="Chertkov O."/>
            <person name="Detter J.C."/>
            <person name="Tapia R."/>
            <person name="Han C."/>
            <person name="Land M."/>
            <person name="Hauser L."/>
            <person name="Markowitz V."/>
            <person name="Cheng J.-F."/>
            <person name="Hugenholtz P."/>
            <person name="Woyke T."/>
            <person name="Wu D."/>
            <person name="Tindall B."/>
            <person name="Schuetze A."/>
            <person name="Brambilla E."/>
            <person name="Klenk H.-P."/>
            <person name="Eisen J.A."/>
        </authorList>
    </citation>
    <scope>NUCLEOTIDE SEQUENCE [LARGE SCALE GENOMIC DNA]</scope>
    <source>
        <strain evidence="2">ATCC 25205 / DSM 745 / LMG 13164 / NCIMB 1802</strain>
    </source>
</reference>
<dbReference type="PROSITE" id="PS51318">
    <property type="entry name" value="TAT"/>
    <property type="match status" value="1"/>
</dbReference>
<evidence type="ECO:0008006" key="3">
    <source>
        <dbReference type="Google" id="ProtNLM"/>
    </source>
</evidence>
<dbReference type="EMBL" id="CP002955">
    <property type="protein sequence ID" value="AEL25680.1"/>
    <property type="molecule type" value="Genomic_DNA"/>
</dbReference>
<dbReference type="NCBIfam" id="TIGR01409">
    <property type="entry name" value="TAT_signal_seq"/>
    <property type="match status" value="1"/>
</dbReference>